<sequence length="117" mass="13763">MCWLKWLVKRVNIRLILFREATRLWLVCVVCADVREEWLWVNEVFEHTRAPHKSLRQSDLTRQGRAVSQAHCVQQAGREEGGLNSELDGHDLIMFCRRNKQLTKLTLFISTQVDGWS</sequence>
<keyword evidence="3" id="KW-1185">Reference proteome</keyword>
<name>A0ABQ9WT72_9EUKA</name>
<dbReference type="Proteomes" id="UP001281761">
    <property type="component" value="Unassembled WGS sequence"/>
</dbReference>
<organism evidence="2 3">
    <name type="scientific">Blattamonas nauphoetae</name>
    <dbReference type="NCBI Taxonomy" id="2049346"/>
    <lineage>
        <taxon>Eukaryota</taxon>
        <taxon>Metamonada</taxon>
        <taxon>Preaxostyla</taxon>
        <taxon>Oxymonadida</taxon>
        <taxon>Blattamonas</taxon>
    </lineage>
</organism>
<protein>
    <recommendedName>
        <fullName evidence="4">Secreted protein</fullName>
    </recommendedName>
</protein>
<reference evidence="2 3" key="1">
    <citation type="journal article" date="2022" name="bioRxiv">
        <title>Genomics of Preaxostyla Flagellates Illuminates Evolutionary Transitions and the Path Towards Mitochondrial Loss.</title>
        <authorList>
            <person name="Novak L.V.F."/>
            <person name="Treitli S.C."/>
            <person name="Pyrih J."/>
            <person name="Halakuc P."/>
            <person name="Pipaliya S.V."/>
            <person name="Vacek V."/>
            <person name="Brzon O."/>
            <person name="Soukal P."/>
            <person name="Eme L."/>
            <person name="Dacks J.B."/>
            <person name="Karnkowska A."/>
            <person name="Elias M."/>
            <person name="Hampl V."/>
        </authorList>
    </citation>
    <scope>NUCLEOTIDE SEQUENCE [LARGE SCALE GENOMIC DNA]</scope>
    <source>
        <strain evidence="2">NAU3</strain>
        <tissue evidence="2">Gut</tissue>
    </source>
</reference>
<comment type="caution">
    <text evidence="2">The sequence shown here is derived from an EMBL/GenBank/DDBJ whole genome shotgun (WGS) entry which is preliminary data.</text>
</comment>
<feature type="signal peptide" evidence="1">
    <location>
        <begin position="1"/>
        <end position="18"/>
    </location>
</feature>
<gene>
    <name evidence="2" type="ORF">BLNAU_22383</name>
</gene>
<proteinExistence type="predicted"/>
<evidence type="ECO:0000256" key="1">
    <source>
        <dbReference type="SAM" id="SignalP"/>
    </source>
</evidence>
<evidence type="ECO:0008006" key="4">
    <source>
        <dbReference type="Google" id="ProtNLM"/>
    </source>
</evidence>
<evidence type="ECO:0000313" key="2">
    <source>
        <dbReference type="EMBL" id="KAK2942713.1"/>
    </source>
</evidence>
<keyword evidence="1" id="KW-0732">Signal</keyword>
<feature type="chain" id="PRO_5047247278" description="Secreted protein" evidence="1">
    <location>
        <begin position="19"/>
        <end position="117"/>
    </location>
</feature>
<accession>A0ABQ9WT72</accession>
<dbReference type="EMBL" id="JARBJD010000388">
    <property type="protein sequence ID" value="KAK2942713.1"/>
    <property type="molecule type" value="Genomic_DNA"/>
</dbReference>
<evidence type="ECO:0000313" key="3">
    <source>
        <dbReference type="Proteomes" id="UP001281761"/>
    </source>
</evidence>